<feature type="compositionally biased region" description="Polar residues" evidence="1">
    <location>
        <begin position="1"/>
        <end position="12"/>
    </location>
</feature>
<name>A0A1J8QW59_9AGAM</name>
<keyword evidence="3" id="KW-1185">Reference proteome</keyword>
<feature type="region of interest" description="Disordered" evidence="1">
    <location>
        <begin position="1"/>
        <end position="83"/>
    </location>
</feature>
<comment type="caution">
    <text evidence="2">The sequence shown here is derived from an EMBL/GenBank/DDBJ whole genome shotgun (WGS) entry which is preliminary data.</text>
</comment>
<evidence type="ECO:0000256" key="1">
    <source>
        <dbReference type="SAM" id="MobiDB-lite"/>
    </source>
</evidence>
<dbReference type="EMBL" id="LVVM01001905">
    <property type="protein sequence ID" value="OJA17617.1"/>
    <property type="molecule type" value="Genomic_DNA"/>
</dbReference>
<accession>A0A1J8QW59</accession>
<sequence>MLDPTGSPTLRSNPCAWNPTPRCSPNRTAPTQAALSNRPATSLPVSKLHIRAVEPIDPPPSSTPSADISTHLMSPDDNSSTTP</sequence>
<dbReference type="Proteomes" id="UP000183567">
    <property type="component" value="Unassembled WGS sequence"/>
</dbReference>
<organism evidence="2 3">
    <name type="scientific">Rhizopogon vesiculosus</name>
    <dbReference type="NCBI Taxonomy" id="180088"/>
    <lineage>
        <taxon>Eukaryota</taxon>
        <taxon>Fungi</taxon>
        <taxon>Dikarya</taxon>
        <taxon>Basidiomycota</taxon>
        <taxon>Agaricomycotina</taxon>
        <taxon>Agaricomycetes</taxon>
        <taxon>Agaricomycetidae</taxon>
        <taxon>Boletales</taxon>
        <taxon>Suillineae</taxon>
        <taxon>Rhizopogonaceae</taxon>
        <taxon>Rhizopogon</taxon>
    </lineage>
</organism>
<protein>
    <submittedName>
        <fullName evidence="2">Uncharacterized protein</fullName>
    </submittedName>
</protein>
<feature type="compositionally biased region" description="Polar residues" evidence="1">
    <location>
        <begin position="63"/>
        <end position="83"/>
    </location>
</feature>
<reference evidence="2 3" key="1">
    <citation type="submission" date="2016-03" db="EMBL/GenBank/DDBJ databases">
        <title>Comparative genomics of the ectomycorrhizal sister species Rhizopogon vinicolor and Rhizopogon vesiculosus (Basidiomycota: Boletales) reveals a divergence of the mating type B locus.</title>
        <authorList>
            <person name="Mujic A.B."/>
            <person name="Kuo A."/>
            <person name="Tritt A."/>
            <person name="Lipzen A."/>
            <person name="Chen C."/>
            <person name="Johnson J."/>
            <person name="Sharma A."/>
            <person name="Barry K."/>
            <person name="Grigoriev I.V."/>
            <person name="Spatafora J.W."/>
        </authorList>
    </citation>
    <scope>NUCLEOTIDE SEQUENCE [LARGE SCALE GENOMIC DNA]</scope>
    <source>
        <strain evidence="2 3">AM-OR11-056</strain>
    </source>
</reference>
<dbReference type="AlphaFoldDB" id="A0A1J8QW59"/>
<evidence type="ECO:0000313" key="2">
    <source>
        <dbReference type="EMBL" id="OJA17617.1"/>
    </source>
</evidence>
<feature type="compositionally biased region" description="Polar residues" evidence="1">
    <location>
        <begin position="21"/>
        <end position="44"/>
    </location>
</feature>
<dbReference type="OrthoDB" id="10547795at2759"/>
<evidence type="ECO:0000313" key="3">
    <source>
        <dbReference type="Proteomes" id="UP000183567"/>
    </source>
</evidence>
<gene>
    <name evidence="2" type="ORF">AZE42_10120</name>
</gene>
<proteinExistence type="predicted"/>